<name>A0ACC2JEI1_9PEZI</name>
<dbReference type="EMBL" id="JAPUUL010002212">
    <property type="protein sequence ID" value="KAJ8125712.1"/>
    <property type="molecule type" value="Genomic_DNA"/>
</dbReference>
<evidence type="ECO:0000313" key="1">
    <source>
        <dbReference type="EMBL" id="KAJ8125712.1"/>
    </source>
</evidence>
<keyword evidence="2" id="KW-1185">Reference proteome</keyword>
<sequence>MAIKQPLQRSPRGEIHDPSLMDFLNLALQRMRYVINPAEIEPQPIMFPLAERMRWEFFAQDDWDEFGNLESEYGRLTYTLTRYPERGPPAACERILQKLLEEDSVLDGWWNVAPELETHATTALHDVCQQQQNGHTKRECTTKSDYATLPVDYTTGERSSELTLRLWHRSLEEIASQLAEGHSAYFEQFLQIHAFLKDPIYGFRKAVKDQAKLFERLLRDLEEIIPRDSLDTEAFKRLAAQGAQESAFLTSPLLARVSLIHFAAHHQLTYASVPLDSLARAEFSVPSHVLEVVEEMMLAVASNEGLACPIVPILVTTRPVFSKKEEYLTPIIDGNHRATAALLLRFLAGQPLLADGVTMGQRLLGYCIDHRLGKKWQIDLSDVLKELYTEQYGRLRYQLTSQNPLLRKFATVQCIPALIVQEEDFHTICKQRSVGKSKPVLLHPFHQTLFNDDELPFALPQKAGQTHGRPEVFRLLPLTPFGTSHDVNGREVFKATVRESMNGLADESAAMRGRRVRKFGISRSGHMDRAAMASVAAASCCLAVLLLKKYGPRLLGQTD</sequence>
<protein>
    <submittedName>
        <fullName evidence="1">Uncharacterized protein</fullName>
    </submittedName>
</protein>
<comment type="caution">
    <text evidence="1">The sequence shown here is derived from an EMBL/GenBank/DDBJ whole genome shotgun (WGS) entry which is preliminary data.</text>
</comment>
<organism evidence="1 2">
    <name type="scientific">Lasiodiplodia mahajangana</name>
    <dbReference type="NCBI Taxonomy" id="1108764"/>
    <lineage>
        <taxon>Eukaryota</taxon>
        <taxon>Fungi</taxon>
        <taxon>Dikarya</taxon>
        <taxon>Ascomycota</taxon>
        <taxon>Pezizomycotina</taxon>
        <taxon>Dothideomycetes</taxon>
        <taxon>Dothideomycetes incertae sedis</taxon>
        <taxon>Botryosphaeriales</taxon>
        <taxon>Botryosphaeriaceae</taxon>
        <taxon>Lasiodiplodia</taxon>
    </lineage>
</organism>
<proteinExistence type="predicted"/>
<accession>A0ACC2JEI1</accession>
<dbReference type="Proteomes" id="UP001153332">
    <property type="component" value="Unassembled WGS sequence"/>
</dbReference>
<reference evidence="1" key="1">
    <citation type="submission" date="2022-12" db="EMBL/GenBank/DDBJ databases">
        <title>Genome Sequence of Lasiodiplodia mahajangana.</title>
        <authorList>
            <person name="Buettner E."/>
        </authorList>
    </citation>
    <scope>NUCLEOTIDE SEQUENCE</scope>
    <source>
        <strain evidence="1">VT137</strain>
    </source>
</reference>
<evidence type="ECO:0000313" key="2">
    <source>
        <dbReference type="Proteomes" id="UP001153332"/>
    </source>
</evidence>
<gene>
    <name evidence="1" type="ORF">O1611_g7926</name>
</gene>